<feature type="compositionally biased region" description="Basic and acidic residues" evidence="1">
    <location>
        <begin position="93"/>
        <end position="105"/>
    </location>
</feature>
<gene>
    <name evidence="3" type="ORF">PTTG_02711</name>
</gene>
<accession>A0A180GKE6</accession>
<dbReference type="InterPro" id="IPR053020">
    <property type="entry name" value="Smr_domain_protein"/>
</dbReference>
<dbReference type="Pfam" id="PF01713">
    <property type="entry name" value="Smr"/>
    <property type="match status" value="1"/>
</dbReference>
<evidence type="ECO:0000313" key="5">
    <source>
        <dbReference type="Proteomes" id="UP000005240"/>
    </source>
</evidence>
<dbReference type="InterPro" id="IPR013899">
    <property type="entry name" value="DUF1771"/>
</dbReference>
<dbReference type="Proteomes" id="UP000005240">
    <property type="component" value="Unassembled WGS sequence"/>
</dbReference>
<dbReference type="PANTHER" id="PTHR47417">
    <property type="entry name" value="SMR DOMAIN-CONTAINING PROTEIN YPL199C"/>
    <property type="match status" value="1"/>
</dbReference>
<feature type="region of interest" description="Disordered" evidence="1">
    <location>
        <begin position="20"/>
        <end position="60"/>
    </location>
</feature>
<dbReference type="Gene3D" id="3.30.1370.110">
    <property type="match status" value="1"/>
</dbReference>
<evidence type="ECO:0000259" key="2">
    <source>
        <dbReference type="PROSITE" id="PS50828"/>
    </source>
</evidence>
<protein>
    <submittedName>
        <fullName evidence="4">Smr domain-containing protein</fullName>
    </submittedName>
</protein>
<evidence type="ECO:0000256" key="1">
    <source>
        <dbReference type="SAM" id="MobiDB-lite"/>
    </source>
</evidence>
<dbReference type="SMART" id="SM01162">
    <property type="entry name" value="DUF1771"/>
    <property type="match status" value="1"/>
</dbReference>
<dbReference type="OrthoDB" id="3231855at2759"/>
<reference evidence="4 5" key="3">
    <citation type="journal article" date="2017" name="G3 (Bethesda)">
        <title>Comparative analysis highlights variable genome content of wheat rusts and divergence of the mating loci.</title>
        <authorList>
            <person name="Cuomo C.A."/>
            <person name="Bakkeren G."/>
            <person name="Khalil H.B."/>
            <person name="Panwar V."/>
            <person name="Joly D."/>
            <person name="Linning R."/>
            <person name="Sakthikumar S."/>
            <person name="Song X."/>
            <person name="Adiconis X."/>
            <person name="Fan L."/>
            <person name="Goldberg J.M."/>
            <person name="Levin J.Z."/>
            <person name="Young S."/>
            <person name="Zeng Q."/>
            <person name="Anikster Y."/>
            <person name="Bruce M."/>
            <person name="Wang M."/>
            <person name="Yin C."/>
            <person name="McCallum B."/>
            <person name="Szabo L.J."/>
            <person name="Hulbert S."/>
            <person name="Chen X."/>
            <person name="Fellers J.P."/>
        </authorList>
    </citation>
    <scope>NUCLEOTIDE SEQUENCE</scope>
    <source>
        <strain evidence="4">isolate 1-1 / race 1 (BBBD)</strain>
        <strain evidence="5">Isolate 1-1 / race 1 (BBBD)</strain>
    </source>
</reference>
<keyword evidence="5" id="KW-1185">Reference proteome</keyword>
<dbReference type="EMBL" id="ADAS02000057">
    <property type="protein sequence ID" value="OAV92928.1"/>
    <property type="molecule type" value="Genomic_DNA"/>
</dbReference>
<feature type="region of interest" description="Disordered" evidence="1">
    <location>
        <begin position="81"/>
        <end position="105"/>
    </location>
</feature>
<proteinExistence type="predicted"/>
<reference evidence="4" key="4">
    <citation type="submission" date="2025-05" db="UniProtKB">
        <authorList>
            <consortium name="EnsemblFungi"/>
        </authorList>
    </citation>
    <scope>IDENTIFICATION</scope>
    <source>
        <strain evidence="4">isolate 1-1 / race 1 (BBBD)</strain>
    </source>
</reference>
<organism evidence="3">
    <name type="scientific">Puccinia triticina (isolate 1-1 / race 1 (BBBD))</name>
    <name type="common">Brown leaf rust fungus</name>
    <dbReference type="NCBI Taxonomy" id="630390"/>
    <lineage>
        <taxon>Eukaryota</taxon>
        <taxon>Fungi</taxon>
        <taxon>Dikarya</taxon>
        <taxon>Basidiomycota</taxon>
        <taxon>Pucciniomycotina</taxon>
        <taxon>Pucciniomycetes</taxon>
        <taxon>Pucciniales</taxon>
        <taxon>Pucciniaceae</taxon>
        <taxon>Puccinia</taxon>
    </lineage>
</organism>
<feature type="domain" description="Smr" evidence="2">
    <location>
        <begin position="129"/>
        <end position="206"/>
    </location>
</feature>
<dbReference type="PROSITE" id="PS50828">
    <property type="entry name" value="SMR"/>
    <property type="match status" value="1"/>
</dbReference>
<dbReference type="InterPro" id="IPR036063">
    <property type="entry name" value="Smr_dom_sf"/>
</dbReference>
<reference evidence="3" key="1">
    <citation type="submission" date="2009-11" db="EMBL/GenBank/DDBJ databases">
        <authorList>
            <consortium name="The Broad Institute Genome Sequencing Platform"/>
            <person name="Ward D."/>
            <person name="Feldgarden M."/>
            <person name="Earl A."/>
            <person name="Young S.K."/>
            <person name="Zeng Q."/>
            <person name="Koehrsen M."/>
            <person name="Alvarado L."/>
            <person name="Berlin A."/>
            <person name="Bochicchio J."/>
            <person name="Borenstein D."/>
            <person name="Chapman S.B."/>
            <person name="Chen Z."/>
            <person name="Engels R."/>
            <person name="Freedman E."/>
            <person name="Gellesch M."/>
            <person name="Goldberg J."/>
            <person name="Griggs A."/>
            <person name="Gujja S."/>
            <person name="Heilman E."/>
            <person name="Heiman D."/>
            <person name="Hepburn T."/>
            <person name="Howarth C."/>
            <person name="Jen D."/>
            <person name="Larson L."/>
            <person name="Lewis B."/>
            <person name="Mehta T."/>
            <person name="Park D."/>
            <person name="Pearson M."/>
            <person name="Roberts A."/>
            <person name="Saif S."/>
            <person name="Shea T."/>
            <person name="Shenoy N."/>
            <person name="Sisk P."/>
            <person name="Stolte C."/>
            <person name="Sykes S."/>
            <person name="Thomson T."/>
            <person name="Walk T."/>
            <person name="White J."/>
            <person name="Yandava C."/>
            <person name="Izard J."/>
            <person name="Baranova O.V."/>
            <person name="Blanton J.M."/>
            <person name="Tanner A.C."/>
            <person name="Dewhirst F.E."/>
            <person name="Haas B."/>
            <person name="Nusbaum C."/>
            <person name="Birren B."/>
        </authorList>
    </citation>
    <scope>NUCLEOTIDE SEQUENCE [LARGE SCALE GENOMIC DNA]</scope>
    <source>
        <strain evidence="3">1-1 BBBD Race 1</strain>
    </source>
</reference>
<evidence type="ECO:0000313" key="3">
    <source>
        <dbReference type="EMBL" id="OAV92928.1"/>
    </source>
</evidence>
<name>A0A180GKE6_PUCT1</name>
<dbReference type="PANTHER" id="PTHR47417:SF1">
    <property type="entry name" value="SMR DOMAIN-CONTAINING PROTEIN YPL199C"/>
    <property type="match status" value="1"/>
</dbReference>
<dbReference type="AlphaFoldDB" id="A0A180GKE6"/>
<dbReference type="InterPro" id="IPR002625">
    <property type="entry name" value="Smr_dom"/>
</dbReference>
<evidence type="ECO:0000313" key="4">
    <source>
        <dbReference type="EnsemblFungi" id="PTTG_02711-t43_1-p1"/>
    </source>
</evidence>
<dbReference type="Pfam" id="PF08590">
    <property type="entry name" value="DUF1771"/>
    <property type="match status" value="1"/>
</dbReference>
<sequence length="235" mass="26838">MAFFHVAIRLLKKFQQWVERKNQDAPSGQPPPTDETHSWGRPPSDSRPQTNNQKNARDPHFVSLRNQALEEGKLMEQKFKEARLASQHGQAKSLREQANRHKQQQEKLNKQAADWLFKENNHNLPADTIDLHGLYVKESLTYAEKFIQRAEKNGRPDRLQFIVGKGLHSVNSKPLLKPAIEGLIRKHKLAFEEHPRNPGILVVQLNVPGDHVGRGINILDRISCNPDSKEGCLIV</sequence>
<dbReference type="EnsemblFungi" id="PTTG_02711-t43_1">
    <property type="protein sequence ID" value="PTTG_02711-t43_1-p1"/>
    <property type="gene ID" value="PTTG_02711"/>
</dbReference>
<reference evidence="3" key="2">
    <citation type="submission" date="2016-05" db="EMBL/GenBank/DDBJ databases">
        <title>Comparative analysis highlights variable genome content of wheat rusts and divergence of the mating loci.</title>
        <authorList>
            <person name="Cuomo C.A."/>
            <person name="Bakkeren G."/>
            <person name="Szabo L."/>
            <person name="Khalil H."/>
            <person name="Joly D."/>
            <person name="Goldberg J."/>
            <person name="Young S."/>
            <person name="Zeng Q."/>
            <person name="Fellers J."/>
        </authorList>
    </citation>
    <scope>NUCLEOTIDE SEQUENCE [LARGE SCALE GENOMIC DNA]</scope>
    <source>
        <strain evidence="3">1-1 BBBD Race 1</strain>
    </source>
</reference>
<dbReference type="SUPFAM" id="SSF160443">
    <property type="entry name" value="SMR domain-like"/>
    <property type="match status" value="1"/>
</dbReference>
<dbReference type="SMART" id="SM00463">
    <property type="entry name" value="SMR"/>
    <property type="match status" value="1"/>
</dbReference>
<dbReference type="VEuPathDB" id="FungiDB:PTTG_02711"/>